<keyword evidence="4" id="KW-0931">ER-Golgi transport</keyword>
<dbReference type="SUPFAM" id="SSF50692">
    <property type="entry name" value="ADC-like"/>
    <property type="match status" value="1"/>
</dbReference>
<keyword evidence="7" id="KW-1185">Reference proteome</keyword>
<dbReference type="InterPro" id="IPR039812">
    <property type="entry name" value="Vesicle-fus_ATPase"/>
</dbReference>
<protein>
    <recommendedName>
        <fullName evidence="4">Vesicle-fusing ATPase</fullName>
        <ecNumber evidence="4">3.6.4.6</ecNumber>
    </recommendedName>
</protein>
<evidence type="ECO:0000313" key="7">
    <source>
        <dbReference type="Proteomes" id="UP001642483"/>
    </source>
</evidence>
<dbReference type="PANTHER" id="PTHR23078:SF3">
    <property type="entry name" value="VESICLE-FUSING ATPASE"/>
    <property type="match status" value="1"/>
</dbReference>
<keyword evidence="4" id="KW-0653">Protein transport</keyword>
<dbReference type="EC" id="3.6.4.6" evidence="4"/>
<evidence type="ECO:0000256" key="2">
    <source>
        <dbReference type="ARBA" id="ARBA00022741"/>
    </source>
</evidence>
<gene>
    <name evidence="6" type="ORF">CVLEPA_LOCUS11177</name>
</gene>
<comment type="caution">
    <text evidence="6">The sequence shown here is derived from an EMBL/GenBank/DDBJ whole genome shotgun (WGS) entry which is preliminary data.</text>
</comment>
<dbReference type="Gene3D" id="3.40.50.300">
    <property type="entry name" value="P-loop containing nucleotide triphosphate hydrolases"/>
    <property type="match status" value="2"/>
</dbReference>
<comment type="function">
    <text evidence="4">Required for vesicle-mediated transport. Catalyzes the fusion of transport vesicles within the Golgi cisternae. Is also required for transport from the endoplasmic reticulum to the Golgi stack. Seems to function as a fusion protein required for the delivery of cargo proteins to all compartments of the Golgi stack independent of vesicle origin.</text>
</comment>
<keyword evidence="3 4" id="KW-0067">ATP-binding</keyword>
<proteinExistence type="inferred from homology"/>
<sequence length="400" mass="44889">MTEFPETSFKIIQCPIEENLNMTNCAILHECDISKFFCLKSGYIEVKNNQDKSYIFTTSSHSSIEPGSIGLSQLQMDSAGLKTGHQVVVDQFRSEKALAQEVSFEIGISTPATASKNCFFTNSIKDVISEEFEKHNLMLMETQQMTQKGKKIKEIQTLSTLTLTLKILVSEVWMKKLERFLGMTNRRDMIDEALLRPGRLDVHLEIGLPDEDGRLQILSIHSQKMKESQMLSDDVDLGKIASLTENFTGAELAGLVGAAQSRALVRHKDQLQARNDVEADHKILVCHQDFMESLENDIKPAFGFQRENLKYFMSHGIIEWNNRITRILEKSAVICDQVRSTNKTPLVSVLITGGVGSGKTALATKIADDSRFPFIRVCTPDNLIGFSEAEKCQYLKKVGI</sequence>
<evidence type="ECO:0000256" key="4">
    <source>
        <dbReference type="RuleBase" id="RU367045"/>
    </source>
</evidence>
<keyword evidence="2 4" id="KW-0547">Nucleotide-binding</keyword>
<comment type="subcellular location">
    <subcellularLocation>
        <location evidence="4">Cytoplasm</location>
    </subcellularLocation>
</comment>
<dbReference type="Pfam" id="PF17862">
    <property type="entry name" value="AAA_lid_3"/>
    <property type="match status" value="1"/>
</dbReference>
<name>A0ABP0FR88_CLALP</name>
<keyword evidence="4" id="KW-0479">Metal-binding</keyword>
<keyword evidence="4" id="KW-0963">Cytoplasm</keyword>
<reference evidence="6 7" key="1">
    <citation type="submission" date="2024-02" db="EMBL/GenBank/DDBJ databases">
        <authorList>
            <person name="Daric V."/>
            <person name="Darras S."/>
        </authorList>
    </citation>
    <scope>NUCLEOTIDE SEQUENCE [LARGE SCALE GENOMIC DNA]</scope>
</reference>
<dbReference type="InterPro" id="IPR041569">
    <property type="entry name" value="AAA_lid_3"/>
</dbReference>
<dbReference type="PANTHER" id="PTHR23078">
    <property type="entry name" value="VESICULAR-FUSION PROTEIN NSF"/>
    <property type="match status" value="1"/>
</dbReference>
<comment type="catalytic activity">
    <reaction evidence="4">
        <text>ATP + H2O = ADP + phosphate + H(+)</text>
        <dbReference type="Rhea" id="RHEA:13065"/>
        <dbReference type="ChEBI" id="CHEBI:15377"/>
        <dbReference type="ChEBI" id="CHEBI:15378"/>
        <dbReference type="ChEBI" id="CHEBI:30616"/>
        <dbReference type="ChEBI" id="CHEBI:43474"/>
        <dbReference type="ChEBI" id="CHEBI:456216"/>
        <dbReference type="EC" id="3.6.4.6"/>
    </reaction>
</comment>
<dbReference type="InterPro" id="IPR027417">
    <property type="entry name" value="P-loop_NTPase"/>
</dbReference>
<dbReference type="Gene3D" id="2.40.40.20">
    <property type="match status" value="1"/>
</dbReference>
<evidence type="ECO:0000313" key="6">
    <source>
        <dbReference type="EMBL" id="CAK8680947.1"/>
    </source>
</evidence>
<comment type="cofactor">
    <cofactor evidence="4">
        <name>Mg(2+)</name>
        <dbReference type="ChEBI" id="CHEBI:18420"/>
    </cofactor>
    <text evidence="4">Binds 1 Mg(2+) ion per subunit.</text>
</comment>
<dbReference type="Proteomes" id="UP001642483">
    <property type="component" value="Unassembled WGS sequence"/>
</dbReference>
<keyword evidence="4" id="KW-0813">Transport</keyword>
<feature type="domain" description="AAA ATPase AAA+ lid" evidence="5">
    <location>
        <begin position="234"/>
        <end position="277"/>
    </location>
</feature>
<dbReference type="Gene3D" id="1.10.8.60">
    <property type="match status" value="1"/>
</dbReference>
<accession>A0ABP0FR88</accession>
<evidence type="ECO:0000256" key="3">
    <source>
        <dbReference type="ARBA" id="ARBA00022840"/>
    </source>
</evidence>
<comment type="similarity">
    <text evidence="1 4">Belongs to the AAA ATPase family.</text>
</comment>
<dbReference type="SUPFAM" id="SSF52540">
    <property type="entry name" value="P-loop containing nucleoside triphosphate hydrolases"/>
    <property type="match status" value="2"/>
</dbReference>
<evidence type="ECO:0000256" key="1">
    <source>
        <dbReference type="ARBA" id="ARBA00006914"/>
    </source>
</evidence>
<evidence type="ECO:0000259" key="5">
    <source>
        <dbReference type="Pfam" id="PF17862"/>
    </source>
</evidence>
<organism evidence="6 7">
    <name type="scientific">Clavelina lepadiformis</name>
    <name type="common">Light-bulb sea squirt</name>
    <name type="synonym">Ascidia lepadiformis</name>
    <dbReference type="NCBI Taxonomy" id="159417"/>
    <lineage>
        <taxon>Eukaryota</taxon>
        <taxon>Metazoa</taxon>
        <taxon>Chordata</taxon>
        <taxon>Tunicata</taxon>
        <taxon>Ascidiacea</taxon>
        <taxon>Aplousobranchia</taxon>
        <taxon>Clavelinidae</taxon>
        <taxon>Clavelina</taxon>
    </lineage>
</organism>
<dbReference type="EMBL" id="CAWYQH010000079">
    <property type="protein sequence ID" value="CAK8680947.1"/>
    <property type="molecule type" value="Genomic_DNA"/>
</dbReference>
<keyword evidence="4" id="KW-0460">Magnesium</keyword>
<dbReference type="InterPro" id="IPR009010">
    <property type="entry name" value="Asp_de-COase-like_dom_sf"/>
</dbReference>
<keyword evidence="4" id="KW-0378">Hydrolase</keyword>